<dbReference type="Proteomes" id="UP001152795">
    <property type="component" value="Unassembled WGS sequence"/>
</dbReference>
<evidence type="ECO:0000313" key="1">
    <source>
        <dbReference type="EMBL" id="CAB3993331.1"/>
    </source>
</evidence>
<reference evidence="1" key="1">
    <citation type="submission" date="2020-04" db="EMBL/GenBank/DDBJ databases">
        <authorList>
            <person name="Alioto T."/>
            <person name="Alioto T."/>
            <person name="Gomez Garrido J."/>
        </authorList>
    </citation>
    <scope>NUCLEOTIDE SEQUENCE</scope>
    <source>
        <strain evidence="1">A484AB</strain>
    </source>
</reference>
<dbReference type="AlphaFoldDB" id="A0A6S7HBT2"/>
<accession>A0A6S7HBT2</accession>
<sequence length="53" mass="6288">MSSYWLLVQTEEMNLSTKILMNTPQDDQLGYVFMKFDGCKEVIKFDCYWPAKT</sequence>
<name>A0A6S7HBT2_PARCT</name>
<keyword evidence="2" id="KW-1185">Reference proteome</keyword>
<proteinExistence type="predicted"/>
<gene>
    <name evidence="1" type="ORF">PACLA_8A037203</name>
</gene>
<comment type="caution">
    <text evidence="1">The sequence shown here is derived from an EMBL/GenBank/DDBJ whole genome shotgun (WGS) entry which is preliminary data.</text>
</comment>
<dbReference type="EMBL" id="CACRXK020002239">
    <property type="protein sequence ID" value="CAB3993331.1"/>
    <property type="molecule type" value="Genomic_DNA"/>
</dbReference>
<evidence type="ECO:0000313" key="2">
    <source>
        <dbReference type="Proteomes" id="UP001152795"/>
    </source>
</evidence>
<organism evidence="1 2">
    <name type="scientific">Paramuricea clavata</name>
    <name type="common">Red gorgonian</name>
    <name type="synonym">Violescent sea-whip</name>
    <dbReference type="NCBI Taxonomy" id="317549"/>
    <lineage>
        <taxon>Eukaryota</taxon>
        <taxon>Metazoa</taxon>
        <taxon>Cnidaria</taxon>
        <taxon>Anthozoa</taxon>
        <taxon>Octocorallia</taxon>
        <taxon>Malacalcyonacea</taxon>
        <taxon>Plexauridae</taxon>
        <taxon>Paramuricea</taxon>
    </lineage>
</organism>
<protein>
    <submittedName>
        <fullName evidence="1">Uncharacterized protein</fullName>
    </submittedName>
</protein>